<evidence type="ECO:0000259" key="5">
    <source>
        <dbReference type="Pfam" id="PF08263"/>
    </source>
</evidence>
<evidence type="ECO:0000256" key="4">
    <source>
        <dbReference type="SAM" id="MobiDB-lite"/>
    </source>
</evidence>
<dbReference type="Pfam" id="PF08263">
    <property type="entry name" value="LRRNT_2"/>
    <property type="match status" value="1"/>
</dbReference>
<proteinExistence type="predicted"/>
<dbReference type="AlphaFoldDB" id="A0A6N2JYE5"/>
<dbReference type="SUPFAM" id="SSF52058">
    <property type="entry name" value="L domain-like"/>
    <property type="match status" value="1"/>
</dbReference>
<reference evidence="6" key="1">
    <citation type="submission" date="2019-03" db="EMBL/GenBank/DDBJ databases">
        <authorList>
            <person name="Mank J."/>
            <person name="Almeida P."/>
        </authorList>
    </citation>
    <scope>NUCLEOTIDE SEQUENCE</scope>
    <source>
        <strain evidence="6">78183</strain>
    </source>
</reference>
<evidence type="ECO:0000313" key="6">
    <source>
        <dbReference type="EMBL" id="VFU20117.1"/>
    </source>
</evidence>
<dbReference type="InterPro" id="IPR013210">
    <property type="entry name" value="LRR_N_plant-typ"/>
</dbReference>
<keyword evidence="1" id="KW-0433">Leucine-rich repeat</keyword>
<feature type="compositionally biased region" description="Polar residues" evidence="4">
    <location>
        <begin position="19"/>
        <end position="32"/>
    </location>
</feature>
<dbReference type="PANTHER" id="PTHR47988">
    <property type="entry name" value="SOMATIC EMBRYOGENESIS RECEPTOR KINASE 1"/>
    <property type="match status" value="1"/>
</dbReference>
<evidence type="ECO:0000256" key="2">
    <source>
        <dbReference type="ARBA" id="ARBA00022729"/>
    </source>
</evidence>
<sequence length="108" mass="11218">MASSGDCDAEGDALPARKANSTDPSSLLQSWAPTPVNPCTRVHVTCNTNNSFVRVDLAGAELSGILVSELGLLTNLQYLNLSDNSLLGKGHATCPSTGFEATVLIQDA</sequence>
<name>A0A6N2JYE5_SALVM</name>
<feature type="region of interest" description="Disordered" evidence="4">
    <location>
        <begin position="1"/>
        <end position="32"/>
    </location>
</feature>
<dbReference type="Gene3D" id="3.80.10.10">
    <property type="entry name" value="Ribonuclease Inhibitor"/>
    <property type="match status" value="1"/>
</dbReference>
<organism evidence="6">
    <name type="scientific">Salix viminalis</name>
    <name type="common">Common osier</name>
    <name type="synonym">Basket willow</name>
    <dbReference type="NCBI Taxonomy" id="40686"/>
    <lineage>
        <taxon>Eukaryota</taxon>
        <taxon>Viridiplantae</taxon>
        <taxon>Streptophyta</taxon>
        <taxon>Embryophyta</taxon>
        <taxon>Tracheophyta</taxon>
        <taxon>Spermatophyta</taxon>
        <taxon>Magnoliopsida</taxon>
        <taxon>eudicotyledons</taxon>
        <taxon>Gunneridae</taxon>
        <taxon>Pentapetalae</taxon>
        <taxon>rosids</taxon>
        <taxon>fabids</taxon>
        <taxon>Malpighiales</taxon>
        <taxon>Salicaceae</taxon>
        <taxon>Saliceae</taxon>
        <taxon>Salix</taxon>
    </lineage>
</organism>
<keyword evidence="2" id="KW-0732">Signal</keyword>
<dbReference type="EMBL" id="CAADRP010000001">
    <property type="protein sequence ID" value="VFU20117.1"/>
    <property type="molecule type" value="Genomic_DNA"/>
</dbReference>
<evidence type="ECO:0000256" key="1">
    <source>
        <dbReference type="ARBA" id="ARBA00022614"/>
    </source>
</evidence>
<feature type="domain" description="Leucine-rich repeat-containing N-terminal plant-type" evidence="5">
    <location>
        <begin position="8"/>
        <end position="47"/>
    </location>
</feature>
<evidence type="ECO:0000256" key="3">
    <source>
        <dbReference type="ARBA" id="ARBA00022737"/>
    </source>
</evidence>
<keyword evidence="3" id="KW-0677">Repeat</keyword>
<accession>A0A6N2JYE5</accession>
<gene>
    <name evidence="6" type="ORF">SVIM_LOCUS3041</name>
</gene>
<protein>
    <recommendedName>
        <fullName evidence="5">Leucine-rich repeat-containing N-terminal plant-type domain-containing protein</fullName>
    </recommendedName>
</protein>
<dbReference type="InterPro" id="IPR032675">
    <property type="entry name" value="LRR_dom_sf"/>
</dbReference>